<accession>A0A382EBM3</accession>
<dbReference type="Gene3D" id="3.30.70.100">
    <property type="match status" value="1"/>
</dbReference>
<dbReference type="PANTHER" id="PTHR41521">
    <property type="match status" value="1"/>
</dbReference>
<dbReference type="EMBL" id="UINC01043673">
    <property type="protein sequence ID" value="SVB48040.1"/>
    <property type="molecule type" value="Genomic_DNA"/>
</dbReference>
<dbReference type="PANTHER" id="PTHR41521:SF4">
    <property type="entry name" value="BLR0684 PROTEIN"/>
    <property type="match status" value="1"/>
</dbReference>
<dbReference type="SUPFAM" id="SSF54909">
    <property type="entry name" value="Dimeric alpha+beta barrel"/>
    <property type="match status" value="1"/>
</dbReference>
<feature type="domain" description="DUF1330" evidence="1">
    <location>
        <begin position="3"/>
        <end position="77"/>
    </location>
</feature>
<reference evidence="2" key="1">
    <citation type="submission" date="2018-05" db="EMBL/GenBank/DDBJ databases">
        <authorList>
            <person name="Lanie J.A."/>
            <person name="Ng W.-L."/>
            <person name="Kazmierczak K.M."/>
            <person name="Andrzejewski T.M."/>
            <person name="Davidsen T.M."/>
            <person name="Wayne K.J."/>
            <person name="Tettelin H."/>
            <person name="Glass J.I."/>
            <person name="Rusch D."/>
            <person name="Podicherti R."/>
            <person name="Tsui H.-C.T."/>
            <person name="Winkler M.E."/>
        </authorList>
    </citation>
    <scope>NUCLEOTIDE SEQUENCE</scope>
</reference>
<dbReference type="Pfam" id="PF07045">
    <property type="entry name" value="DUF1330"/>
    <property type="match status" value="1"/>
</dbReference>
<proteinExistence type="predicted"/>
<name>A0A382EBM3_9ZZZZ</name>
<dbReference type="AlphaFoldDB" id="A0A382EBM3"/>
<dbReference type="InterPro" id="IPR010753">
    <property type="entry name" value="DUF1330"/>
</dbReference>
<organism evidence="2">
    <name type="scientific">marine metagenome</name>
    <dbReference type="NCBI Taxonomy" id="408172"/>
    <lineage>
        <taxon>unclassified sequences</taxon>
        <taxon>metagenomes</taxon>
        <taxon>ecological metagenomes</taxon>
    </lineage>
</organism>
<gene>
    <name evidence="2" type="ORF">METZ01_LOCUS200894</name>
</gene>
<sequence length="79" mass="8481">MAAYFVAQYTVNNPGLYAEYQKGAGPAVAQYDGEVVVFDVASESVEGEAPGPQTVILKFADTDAVKAWYNSPEYQKVVG</sequence>
<feature type="non-terminal residue" evidence="2">
    <location>
        <position position="79"/>
    </location>
</feature>
<evidence type="ECO:0000313" key="2">
    <source>
        <dbReference type="EMBL" id="SVB48040.1"/>
    </source>
</evidence>
<evidence type="ECO:0000259" key="1">
    <source>
        <dbReference type="Pfam" id="PF07045"/>
    </source>
</evidence>
<dbReference type="InterPro" id="IPR011008">
    <property type="entry name" value="Dimeric_a/b-barrel"/>
</dbReference>
<protein>
    <recommendedName>
        <fullName evidence="1">DUF1330 domain-containing protein</fullName>
    </recommendedName>
</protein>
<feature type="non-terminal residue" evidence="2">
    <location>
        <position position="1"/>
    </location>
</feature>